<protein>
    <submittedName>
        <fullName evidence="1">Uncharacterized protein</fullName>
    </submittedName>
</protein>
<organism evidence="1">
    <name type="scientific">marine sediment metagenome</name>
    <dbReference type="NCBI Taxonomy" id="412755"/>
    <lineage>
        <taxon>unclassified sequences</taxon>
        <taxon>metagenomes</taxon>
        <taxon>ecological metagenomes</taxon>
    </lineage>
</organism>
<dbReference type="EMBL" id="BARU01001577">
    <property type="protein sequence ID" value="GAH19052.1"/>
    <property type="molecule type" value="Genomic_DNA"/>
</dbReference>
<evidence type="ECO:0000313" key="1">
    <source>
        <dbReference type="EMBL" id="GAH19052.1"/>
    </source>
</evidence>
<proteinExistence type="predicted"/>
<dbReference type="AlphaFoldDB" id="X1DFV7"/>
<reference evidence="1" key="1">
    <citation type="journal article" date="2014" name="Front. Microbiol.">
        <title>High frequency of phylogenetically diverse reductive dehalogenase-homologous genes in deep subseafloor sedimentary metagenomes.</title>
        <authorList>
            <person name="Kawai M."/>
            <person name="Futagami T."/>
            <person name="Toyoda A."/>
            <person name="Takaki Y."/>
            <person name="Nishi S."/>
            <person name="Hori S."/>
            <person name="Arai W."/>
            <person name="Tsubouchi T."/>
            <person name="Morono Y."/>
            <person name="Uchiyama I."/>
            <person name="Ito T."/>
            <person name="Fujiyama A."/>
            <person name="Inagaki F."/>
            <person name="Takami H."/>
        </authorList>
    </citation>
    <scope>NUCLEOTIDE SEQUENCE</scope>
    <source>
        <strain evidence="1">Expedition CK06-06</strain>
    </source>
</reference>
<accession>X1DFV7</accession>
<sequence>KPMLMHIHREGEKSETYESFKLVKPTPEKLKEYTGDYYSDELQVTFRLALKKGELHFVHKNAPESPLQPTLKDMFTERGYRINFVRGKEEKITGFTMDAGRVKNLRFDKK</sequence>
<comment type="caution">
    <text evidence="1">The sequence shown here is derived from an EMBL/GenBank/DDBJ whole genome shotgun (WGS) entry which is preliminary data.</text>
</comment>
<gene>
    <name evidence="1" type="ORF">S03H2_04069</name>
</gene>
<name>X1DFV7_9ZZZZ</name>
<feature type="non-terminal residue" evidence="1">
    <location>
        <position position="1"/>
    </location>
</feature>